<accession>A0ACB0IYK2</accession>
<dbReference type="Proteomes" id="UP001177021">
    <property type="component" value="Unassembled WGS sequence"/>
</dbReference>
<evidence type="ECO:0000313" key="1">
    <source>
        <dbReference type="EMBL" id="CAJ2637252.1"/>
    </source>
</evidence>
<reference evidence="1" key="1">
    <citation type="submission" date="2023-10" db="EMBL/GenBank/DDBJ databases">
        <authorList>
            <person name="Rodriguez Cubillos JULIANA M."/>
            <person name="De Vega J."/>
        </authorList>
    </citation>
    <scope>NUCLEOTIDE SEQUENCE</scope>
</reference>
<comment type="caution">
    <text evidence="1">The sequence shown here is derived from an EMBL/GenBank/DDBJ whole genome shotgun (WGS) entry which is preliminary data.</text>
</comment>
<name>A0ACB0IYK2_TRIPR</name>
<sequence>MGSRKEEEKIEKIIRGLMKLPPNRRCINCNSLGPQYVCTTFWTFVCITCSGIHREFTHRVKSVSMSKFTFQEVDALQNGGNQRAREIYLKNWDFQIQRLPDSSNVGKVREFMKNVYVDKRYAGTISSERPPRDAQNPTIHEDEVRRASSYHSYSQSPPYDNQYEDRRYGKQAGALTRKPGSDKVRYEGKMSSIIYSPGRFSDHTYDDRFANEGSGPRNSDFSVSSGHEQFKPNVQSPKFHKDIEFNSASYKRPGSTSSEDVWTQAKNAALESNAAAKRDADGIHRPQRTTSLQSTDSNLSTLRSYNSVGSVDFFSEAVQSSGTLQDKALGVSLTSGPVRSVSFDRSKAQVASASSVDLFQTAAPSQSALGDLFQLSDMEAAPSFNGNQPLQTSQVASVNFFVDIPQPPSAATSDAKSAELSVPKNEGWATFDTPQFTSSTAQVEVPVAAFNTPQFTSSTAQVEIPAAAFDTSQFTSSTAQVEISAAAFDTPQFTSSTAQVEFPAAAAAPSSAESLQGRFDPFSNANMQWPSFEISSAGVPSSVASNVWHDGVWNGEKQVPVMATNTQPWNAFEDSGTHLPVDGNNQGLQLHNFPSESFGLNASERPSNDGIQGVAPIGGFDNHEFLSNGDIQHNGINRKSTNPFDFPFDSDVDQSDMFLDMSSLQAALPDALLPAAFGGIAEPWLPQSTATPYISSAGEGGFSFMTVQTPSSQLQNIQAQEPVASVGGNPFA</sequence>
<gene>
    <name evidence="1" type="ORF">MILVUS5_LOCUS7627</name>
</gene>
<evidence type="ECO:0000313" key="2">
    <source>
        <dbReference type="Proteomes" id="UP001177021"/>
    </source>
</evidence>
<protein>
    <submittedName>
        <fullName evidence="1">Uncharacterized protein</fullName>
    </submittedName>
</protein>
<proteinExistence type="predicted"/>
<keyword evidence="2" id="KW-1185">Reference proteome</keyword>
<dbReference type="EMBL" id="CASHSV030000013">
    <property type="protein sequence ID" value="CAJ2637252.1"/>
    <property type="molecule type" value="Genomic_DNA"/>
</dbReference>
<organism evidence="1 2">
    <name type="scientific">Trifolium pratense</name>
    <name type="common">Red clover</name>
    <dbReference type="NCBI Taxonomy" id="57577"/>
    <lineage>
        <taxon>Eukaryota</taxon>
        <taxon>Viridiplantae</taxon>
        <taxon>Streptophyta</taxon>
        <taxon>Embryophyta</taxon>
        <taxon>Tracheophyta</taxon>
        <taxon>Spermatophyta</taxon>
        <taxon>Magnoliopsida</taxon>
        <taxon>eudicotyledons</taxon>
        <taxon>Gunneridae</taxon>
        <taxon>Pentapetalae</taxon>
        <taxon>rosids</taxon>
        <taxon>fabids</taxon>
        <taxon>Fabales</taxon>
        <taxon>Fabaceae</taxon>
        <taxon>Papilionoideae</taxon>
        <taxon>50 kb inversion clade</taxon>
        <taxon>NPAAA clade</taxon>
        <taxon>Hologalegina</taxon>
        <taxon>IRL clade</taxon>
        <taxon>Trifolieae</taxon>
        <taxon>Trifolium</taxon>
    </lineage>
</organism>